<comment type="caution">
    <text evidence="1">The sequence shown here is derived from an EMBL/GenBank/DDBJ whole genome shotgun (WGS) entry which is preliminary data.</text>
</comment>
<gene>
    <name evidence="1" type="ORF">LCGC14_2016680</name>
</gene>
<dbReference type="AlphaFoldDB" id="A0A0F9HVY5"/>
<evidence type="ECO:0000313" key="1">
    <source>
        <dbReference type="EMBL" id="KKL79257.1"/>
    </source>
</evidence>
<sequence>MESNRREFVGGTIAGAIAAIVGSAQDVLSKTDEPVDPAVFVIVYPPGESLDANGKRSENHELATSFAKELKRDSERWIIIPGSDWGISCVP</sequence>
<organism evidence="1">
    <name type="scientific">marine sediment metagenome</name>
    <dbReference type="NCBI Taxonomy" id="412755"/>
    <lineage>
        <taxon>unclassified sequences</taxon>
        <taxon>metagenomes</taxon>
        <taxon>ecological metagenomes</taxon>
    </lineage>
</organism>
<proteinExistence type="predicted"/>
<dbReference type="EMBL" id="LAZR01023223">
    <property type="protein sequence ID" value="KKL79257.1"/>
    <property type="molecule type" value="Genomic_DNA"/>
</dbReference>
<name>A0A0F9HVY5_9ZZZZ</name>
<protein>
    <submittedName>
        <fullName evidence="1">Uncharacterized protein</fullName>
    </submittedName>
</protein>
<feature type="non-terminal residue" evidence="1">
    <location>
        <position position="91"/>
    </location>
</feature>
<reference evidence="1" key="1">
    <citation type="journal article" date="2015" name="Nature">
        <title>Complex archaea that bridge the gap between prokaryotes and eukaryotes.</title>
        <authorList>
            <person name="Spang A."/>
            <person name="Saw J.H."/>
            <person name="Jorgensen S.L."/>
            <person name="Zaremba-Niedzwiedzka K."/>
            <person name="Martijn J."/>
            <person name="Lind A.E."/>
            <person name="van Eijk R."/>
            <person name="Schleper C."/>
            <person name="Guy L."/>
            <person name="Ettema T.J."/>
        </authorList>
    </citation>
    <scope>NUCLEOTIDE SEQUENCE</scope>
</reference>
<accession>A0A0F9HVY5</accession>